<dbReference type="Proteomes" id="UP000032066">
    <property type="component" value="Unassembled WGS sequence"/>
</dbReference>
<dbReference type="RefSeq" id="WP_043915301.1">
    <property type="nucleotide sequence ID" value="NZ_JXZB01000004.1"/>
</dbReference>
<organism evidence="1 2">
    <name type="scientific">Kitasatospora griseola</name>
    <name type="common">Streptomyces griseolosporeus</name>
    <dbReference type="NCBI Taxonomy" id="2064"/>
    <lineage>
        <taxon>Bacteria</taxon>
        <taxon>Bacillati</taxon>
        <taxon>Actinomycetota</taxon>
        <taxon>Actinomycetes</taxon>
        <taxon>Kitasatosporales</taxon>
        <taxon>Streptomycetaceae</taxon>
        <taxon>Kitasatospora</taxon>
    </lineage>
</organism>
<dbReference type="EMBL" id="JXZB01000004">
    <property type="protein sequence ID" value="KIQ62976.1"/>
    <property type="molecule type" value="Genomic_DNA"/>
</dbReference>
<proteinExistence type="predicted"/>
<dbReference type="OrthoDB" id="5125419at2"/>
<sequence>MPENVEPKGFTRLSININAETEEVLKRHKKRGISITETVRRAVALLDLVEREYESGSKIQLVDRDNGVRELVLFV</sequence>
<dbReference type="AlphaFoldDB" id="A0A0D0NUU9"/>
<evidence type="ECO:0000313" key="1">
    <source>
        <dbReference type="EMBL" id="KIQ62976.1"/>
    </source>
</evidence>
<name>A0A0D0NUU9_KITGR</name>
<comment type="caution">
    <text evidence="1">The sequence shown here is derived from an EMBL/GenBank/DDBJ whole genome shotgun (WGS) entry which is preliminary data.</text>
</comment>
<keyword evidence="2" id="KW-1185">Reference proteome</keyword>
<evidence type="ECO:0000313" key="2">
    <source>
        <dbReference type="Proteomes" id="UP000032066"/>
    </source>
</evidence>
<dbReference type="PATRIC" id="fig|2064.6.peg.6250"/>
<reference evidence="1 2" key="1">
    <citation type="submission" date="2015-02" db="EMBL/GenBank/DDBJ databases">
        <title>Draft genome sequence of Kitasatospora griseola MF730-N6, a bafilomycin, terpentecin and satosporin producer.</title>
        <authorList>
            <person name="Arens J.C."/>
            <person name="Haltli B."/>
            <person name="Kerr R.G."/>
        </authorList>
    </citation>
    <scope>NUCLEOTIDE SEQUENCE [LARGE SCALE GENOMIC DNA]</scope>
    <source>
        <strain evidence="1 2">MF730-N6</strain>
    </source>
</reference>
<gene>
    <name evidence="1" type="ORF">TR51_29435</name>
</gene>
<accession>A0A0D0NUU9</accession>
<evidence type="ECO:0008006" key="3">
    <source>
        <dbReference type="Google" id="ProtNLM"/>
    </source>
</evidence>
<protein>
    <recommendedName>
        <fullName evidence="3">Ribbon-helix-helix protein CopG domain-containing protein</fullName>
    </recommendedName>
</protein>